<dbReference type="OrthoDB" id="713836at2"/>
<keyword evidence="2" id="KW-1185">Reference proteome</keyword>
<name>A0A1T5GE48_9SPHI</name>
<gene>
    <name evidence="1" type="ORF">SAMN05660841_03983</name>
</gene>
<evidence type="ECO:0000313" key="2">
    <source>
        <dbReference type="Proteomes" id="UP000190150"/>
    </source>
</evidence>
<sequence>MHKILKKISAVVQLVLLAPVKLPGKALNIIKYVALGLGVLEAMTDEGEPVPNSLRDDKGEGAP</sequence>
<dbReference type="AlphaFoldDB" id="A0A1T5GE48"/>
<evidence type="ECO:0000313" key="1">
    <source>
        <dbReference type="EMBL" id="SKC06670.1"/>
    </source>
</evidence>
<protein>
    <submittedName>
        <fullName evidence="1">Uncharacterized protein</fullName>
    </submittedName>
</protein>
<dbReference type="Proteomes" id="UP000190150">
    <property type="component" value="Unassembled WGS sequence"/>
</dbReference>
<dbReference type="EMBL" id="FUZF01000024">
    <property type="protein sequence ID" value="SKC06670.1"/>
    <property type="molecule type" value="Genomic_DNA"/>
</dbReference>
<reference evidence="2" key="1">
    <citation type="submission" date="2017-02" db="EMBL/GenBank/DDBJ databases">
        <authorList>
            <person name="Varghese N."/>
            <person name="Submissions S."/>
        </authorList>
    </citation>
    <scope>NUCLEOTIDE SEQUENCE [LARGE SCALE GENOMIC DNA]</scope>
    <source>
        <strain evidence="2">DSM 24091</strain>
    </source>
</reference>
<organism evidence="1 2">
    <name type="scientific">Sphingobacterium nematocida</name>
    <dbReference type="NCBI Taxonomy" id="1513896"/>
    <lineage>
        <taxon>Bacteria</taxon>
        <taxon>Pseudomonadati</taxon>
        <taxon>Bacteroidota</taxon>
        <taxon>Sphingobacteriia</taxon>
        <taxon>Sphingobacteriales</taxon>
        <taxon>Sphingobacteriaceae</taxon>
        <taxon>Sphingobacterium</taxon>
    </lineage>
</organism>
<dbReference type="RefSeq" id="WP_079645628.1">
    <property type="nucleotide sequence ID" value="NZ_FUZF01000024.1"/>
</dbReference>
<dbReference type="STRING" id="1513896.SAMN05660841_03983"/>
<accession>A0A1T5GE48</accession>
<proteinExistence type="predicted"/>